<protein>
    <recommendedName>
        <fullName evidence="1">N-acetyltransferase domain-containing protein</fullName>
    </recommendedName>
</protein>
<dbReference type="SUPFAM" id="SSF55729">
    <property type="entry name" value="Acyl-CoA N-acyltransferases (Nat)"/>
    <property type="match status" value="1"/>
</dbReference>
<evidence type="ECO:0000313" key="3">
    <source>
        <dbReference type="Proteomes" id="UP000612362"/>
    </source>
</evidence>
<dbReference type="Gene3D" id="3.40.630.30">
    <property type="match status" value="1"/>
</dbReference>
<keyword evidence="3" id="KW-1185">Reference proteome</keyword>
<dbReference type="RefSeq" id="WP_220199402.1">
    <property type="nucleotide sequence ID" value="NZ_BNJF01000008.1"/>
</dbReference>
<dbReference type="PANTHER" id="PTHR43415:SF3">
    <property type="entry name" value="GNAT-FAMILY ACETYLTRANSFERASE"/>
    <property type="match status" value="1"/>
</dbReference>
<dbReference type="EMBL" id="BNJF01000008">
    <property type="protein sequence ID" value="GHO50376.1"/>
    <property type="molecule type" value="Genomic_DNA"/>
</dbReference>
<reference evidence="2" key="1">
    <citation type="submission" date="2020-10" db="EMBL/GenBank/DDBJ databases">
        <title>Taxonomic study of unclassified bacteria belonging to the class Ktedonobacteria.</title>
        <authorList>
            <person name="Yabe S."/>
            <person name="Wang C.M."/>
            <person name="Zheng Y."/>
            <person name="Sakai Y."/>
            <person name="Cavaletti L."/>
            <person name="Monciardini P."/>
            <person name="Donadio S."/>
        </authorList>
    </citation>
    <scope>NUCLEOTIDE SEQUENCE</scope>
    <source>
        <strain evidence="2">SOSP1-1</strain>
    </source>
</reference>
<name>A0A8J3I841_9CHLR</name>
<dbReference type="PANTHER" id="PTHR43415">
    <property type="entry name" value="SPERMIDINE N(1)-ACETYLTRANSFERASE"/>
    <property type="match status" value="1"/>
</dbReference>
<dbReference type="InterPro" id="IPR016181">
    <property type="entry name" value="Acyl_CoA_acyltransferase"/>
</dbReference>
<dbReference type="AlphaFoldDB" id="A0A8J3I841"/>
<dbReference type="Pfam" id="PF00583">
    <property type="entry name" value="Acetyltransf_1"/>
    <property type="match status" value="1"/>
</dbReference>
<accession>A0A8J3I841</accession>
<dbReference type="Proteomes" id="UP000612362">
    <property type="component" value="Unassembled WGS sequence"/>
</dbReference>
<organism evidence="2 3">
    <name type="scientific">Ktedonospora formicarum</name>
    <dbReference type="NCBI Taxonomy" id="2778364"/>
    <lineage>
        <taxon>Bacteria</taxon>
        <taxon>Bacillati</taxon>
        <taxon>Chloroflexota</taxon>
        <taxon>Ktedonobacteria</taxon>
        <taxon>Ktedonobacterales</taxon>
        <taxon>Ktedonobacteraceae</taxon>
        <taxon>Ktedonospora</taxon>
    </lineage>
</organism>
<dbReference type="InterPro" id="IPR000182">
    <property type="entry name" value="GNAT_dom"/>
</dbReference>
<feature type="domain" description="N-acetyltransferase" evidence="1">
    <location>
        <begin position="17"/>
        <end position="184"/>
    </location>
</feature>
<evidence type="ECO:0000313" key="2">
    <source>
        <dbReference type="EMBL" id="GHO50376.1"/>
    </source>
</evidence>
<dbReference type="GO" id="GO:0016747">
    <property type="term" value="F:acyltransferase activity, transferring groups other than amino-acyl groups"/>
    <property type="evidence" value="ECO:0007669"/>
    <property type="project" value="InterPro"/>
</dbReference>
<comment type="caution">
    <text evidence="2">The sequence shown here is derived from an EMBL/GenBank/DDBJ whole genome shotgun (WGS) entry which is preliminary data.</text>
</comment>
<dbReference type="CDD" id="cd04301">
    <property type="entry name" value="NAT_SF"/>
    <property type="match status" value="1"/>
</dbReference>
<dbReference type="PROSITE" id="PS51186">
    <property type="entry name" value="GNAT"/>
    <property type="match status" value="1"/>
</dbReference>
<evidence type="ECO:0000259" key="1">
    <source>
        <dbReference type="PROSITE" id="PS51186"/>
    </source>
</evidence>
<proteinExistence type="predicted"/>
<gene>
    <name evidence="2" type="ORF">KSX_85390</name>
</gene>
<sequence length="198" mass="22956">MSQITAKENRLRTGQTVLIRSAFPSDAQEFLRMVHSMLEEGEFMIRAPEEHTMSVEQAREWIGNQKMRARNVVIVVEADGRLIGFLNFSQDTRRRLCHQGEFGMSVDKAWRKYGVGKAMLEALIEWGEREPLLEKLRLEVFATNVGAIHLYTLLGFKEEGRLMKQVKMDDGRFIDLVLMRKFLKKETTRHSNVLPSTK</sequence>